<accession>A0A813F4N2</accession>
<organism evidence="2 3">
    <name type="scientific">Polarella glacialis</name>
    <name type="common">Dinoflagellate</name>
    <dbReference type="NCBI Taxonomy" id="89957"/>
    <lineage>
        <taxon>Eukaryota</taxon>
        <taxon>Sar</taxon>
        <taxon>Alveolata</taxon>
        <taxon>Dinophyceae</taxon>
        <taxon>Suessiales</taxon>
        <taxon>Suessiaceae</taxon>
        <taxon>Polarella</taxon>
    </lineage>
</organism>
<keyword evidence="3" id="KW-1185">Reference proteome</keyword>
<comment type="caution">
    <text evidence="2">The sequence shown here is derived from an EMBL/GenBank/DDBJ whole genome shotgun (WGS) entry which is preliminary data.</text>
</comment>
<dbReference type="Proteomes" id="UP000654075">
    <property type="component" value="Unassembled WGS sequence"/>
</dbReference>
<evidence type="ECO:0000313" key="2">
    <source>
        <dbReference type="EMBL" id="CAE8607458.1"/>
    </source>
</evidence>
<dbReference type="EMBL" id="CAJNNV010021593">
    <property type="protein sequence ID" value="CAE8607458.1"/>
    <property type="molecule type" value="Genomic_DNA"/>
</dbReference>
<proteinExistence type="predicted"/>
<feature type="region of interest" description="Disordered" evidence="1">
    <location>
        <begin position="37"/>
        <end position="70"/>
    </location>
</feature>
<dbReference type="AlphaFoldDB" id="A0A813F4N2"/>
<dbReference type="OrthoDB" id="10251371at2759"/>
<evidence type="ECO:0000256" key="1">
    <source>
        <dbReference type="SAM" id="MobiDB-lite"/>
    </source>
</evidence>
<gene>
    <name evidence="2" type="ORF">PGLA1383_LOCUS25390</name>
</gene>
<protein>
    <submittedName>
        <fullName evidence="2">Uncharacterized protein</fullName>
    </submittedName>
</protein>
<sequence length="78" mass="8825">MVAFMAKFRAKYGNDIQLERVWRKAGGTDMVLNGTIHMTEPPGSKKQPRRTTLSAGTRTKEHRQSYSNQLPAEAILHL</sequence>
<reference evidence="2" key="1">
    <citation type="submission" date="2021-02" db="EMBL/GenBank/DDBJ databases">
        <authorList>
            <person name="Dougan E. K."/>
            <person name="Rhodes N."/>
            <person name="Thang M."/>
            <person name="Chan C."/>
        </authorList>
    </citation>
    <scope>NUCLEOTIDE SEQUENCE</scope>
</reference>
<evidence type="ECO:0000313" key="3">
    <source>
        <dbReference type="Proteomes" id="UP000654075"/>
    </source>
</evidence>
<name>A0A813F4N2_POLGL</name>